<evidence type="ECO:0000313" key="1">
    <source>
        <dbReference type="EMBL" id="KHN46317.1"/>
    </source>
</evidence>
<organism evidence="1">
    <name type="scientific">Glycine soja</name>
    <name type="common">Wild soybean</name>
    <dbReference type="NCBI Taxonomy" id="3848"/>
    <lineage>
        <taxon>Eukaryota</taxon>
        <taxon>Viridiplantae</taxon>
        <taxon>Streptophyta</taxon>
        <taxon>Embryophyta</taxon>
        <taxon>Tracheophyta</taxon>
        <taxon>Spermatophyta</taxon>
        <taxon>Magnoliopsida</taxon>
        <taxon>eudicotyledons</taxon>
        <taxon>Gunneridae</taxon>
        <taxon>Pentapetalae</taxon>
        <taxon>rosids</taxon>
        <taxon>fabids</taxon>
        <taxon>Fabales</taxon>
        <taxon>Fabaceae</taxon>
        <taxon>Papilionoideae</taxon>
        <taxon>50 kb inversion clade</taxon>
        <taxon>NPAAA clade</taxon>
        <taxon>indigoferoid/millettioid clade</taxon>
        <taxon>Phaseoleae</taxon>
        <taxon>Glycine</taxon>
        <taxon>Glycine subgen. Soja</taxon>
    </lineage>
</organism>
<protein>
    <submittedName>
        <fullName evidence="1">Uncharacterized protein</fullName>
    </submittedName>
</protein>
<gene>
    <name evidence="1" type="ORF">glysoja_041144</name>
</gene>
<accession>A0A0B2SQ10</accession>
<reference evidence="1" key="1">
    <citation type="submission" date="2014-07" db="EMBL/GenBank/DDBJ databases">
        <title>Identification of a novel salt tolerance gene in wild soybean by whole-genome sequencing.</title>
        <authorList>
            <person name="Lam H.-M."/>
            <person name="Qi X."/>
            <person name="Li M.-W."/>
            <person name="Liu X."/>
            <person name="Xie M."/>
            <person name="Ni M."/>
            <person name="Xu X."/>
        </authorList>
    </citation>
    <scope>NUCLEOTIDE SEQUENCE [LARGE SCALE GENOMIC DNA]</scope>
    <source>
        <tissue evidence="1">Root</tissue>
    </source>
</reference>
<dbReference type="EMBL" id="KN641387">
    <property type="protein sequence ID" value="KHN46317.1"/>
    <property type="molecule type" value="Genomic_DNA"/>
</dbReference>
<proteinExistence type="predicted"/>
<dbReference type="Proteomes" id="UP000053555">
    <property type="component" value="Unassembled WGS sequence"/>
</dbReference>
<dbReference type="AlphaFoldDB" id="A0A0B2SQ10"/>
<name>A0A0B2SQ10_GLYSO</name>
<sequence>MLNINIRINLIRINLTDQLDPYDLRITLLHTQHKCEESIGTVLAFSKNAGCTYQPFWIGGFRNNGTLTKTRNLSGDSNGHSLLQSLRLDSIA</sequence>